<dbReference type="InterPro" id="IPR036286">
    <property type="entry name" value="LexA/Signal_pep-like_sf"/>
</dbReference>
<keyword evidence="3" id="KW-0645">Protease</keyword>
<keyword evidence="3" id="KW-0472">Membrane</keyword>
<dbReference type="Pfam" id="PF10502">
    <property type="entry name" value="Peptidase_S26"/>
    <property type="match status" value="1"/>
</dbReference>
<dbReference type="Proteomes" id="UP000021369">
    <property type="component" value="Unassembled WGS sequence"/>
</dbReference>
<dbReference type="Gene3D" id="2.10.109.10">
    <property type="entry name" value="Umud Fragment, subunit A"/>
    <property type="match status" value="1"/>
</dbReference>
<gene>
    <name evidence="5" type="ORF">RASY3_06850</name>
</gene>
<comment type="subcellular location">
    <subcellularLocation>
        <location evidence="1">Cell membrane</location>
        <topology evidence="1">Single-pass type II membrane protein</topology>
    </subcellularLocation>
    <subcellularLocation>
        <location evidence="3">Membrane</location>
        <topology evidence="3">Single-pass type II membrane protein</topology>
    </subcellularLocation>
</comment>
<dbReference type="NCBIfam" id="TIGR02227">
    <property type="entry name" value="sigpep_I_bact"/>
    <property type="match status" value="1"/>
</dbReference>
<keyword evidence="3" id="KW-0812">Transmembrane</keyword>
<dbReference type="GO" id="GO:0004252">
    <property type="term" value="F:serine-type endopeptidase activity"/>
    <property type="evidence" value="ECO:0007669"/>
    <property type="project" value="InterPro"/>
</dbReference>
<evidence type="ECO:0000313" key="5">
    <source>
        <dbReference type="EMBL" id="EXM39577.1"/>
    </source>
</evidence>
<feature type="domain" description="Peptidase S26" evidence="4">
    <location>
        <begin position="7"/>
        <end position="154"/>
    </location>
</feature>
<dbReference type="SUPFAM" id="SSF51306">
    <property type="entry name" value="LexA/Signal peptidase"/>
    <property type="match status" value="1"/>
</dbReference>
<comment type="similarity">
    <text evidence="2 3">Belongs to the peptidase S26 family.</text>
</comment>
<organism evidence="5 6">
    <name type="scientific">Ruminococcus albus SY3</name>
    <dbReference type="NCBI Taxonomy" id="1341156"/>
    <lineage>
        <taxon>Bacteria</taxon>
        <taxon>Bacillati</taxon>
        <taxon>Bacillota</taxon>
        <taxon>Clostridia</taxon>
        <taxon>Eubacteriales</taxon>
        <taxon>Oscillospiraceae</taxon>
        <taxon>Ruminococcus</taxon>
    </lineage>
</organism>
<proteinExistence type="inferred from homology"/>
<keyword evidence="3" id="KW-1133">Transmembrane helix</keyword>
<evidence type="ECO:0000256" key="3">
    <source>
        <dbReference type="RuleBase" id="RU362042"/>
    </source>
</evidence>
<feature type="transmembrane region" description="Helical" evidence="3">
    <location>
        <begin position="7"/>
        <end position="29"/>
    </location>
</feature>
<dbReference type="GO" id="GO:0005886">
    <property type="term" value="C:plasma membrane"/>
    <property type="evidence" value="ECO:0007669"/>
    <property type="project" value="UniProtKB-SubCell"/>
</dbReference>
<name>A0A011V2B5_RUMAL</name>
<dbReference type="CDD" id="cd06530">
    <property type="entry name" value="S26_SPase_I"/>
    <property type="match status" value="1"/>
</dbReference>
<dbReference type="PANTHER" id="PTHR43390">
    <property type="entry name" value="SIGNAL PEPTIDASE I"/>
    <property type="match status" value="1"/>
</dbReference>
<comment type="caution">
    <text evidence="5">The sequence shown here is derived from an EMBL/GenBank/DDBJ whole genome shotgun (WGS) entry which is preliminary data.</text>
</comment>
<dbReference type="InterPro" id="IPR019533">
    <property type="entry name" value="Peptidase_S26"/>
</dbReference>
<dbReference type="PATRIC" id="fig|1341156.4.peg.1787"/>
<dbReference type="AlphaFoldDB" id="A0A011V2B5"/>
<accession>A0A011V2B5</accession>
<dbReference type="PANTHER" id="PTHR43390:SF1">
    <property type="entry name" value="CHLOROPLAST PROCESSING PEPTIDASE"/>
    <property type="match status" value="1"/>
</dbReference>
<keyword evidence="6" id="KW-1185">Reference proteome</keyword>
<sequence length="161" mass="18266">MKPVQAFLLNLLVIITIIWLLFGFAMGAVTAPNNDMSPNIKMKDLLLYYRLEDRYTAQDMVVINKNGRVYIGRIVAVSGDTVNITDDEHLEINGKTVSETNIYTSTPRYEGFVEYPVKLPEDTCFVLADNRSGGEDSRYYGIVDRSEIKGKVVITLRRHNI</sequence>
<dbReference type="GO" id="GO:0009003">
    <property type="term" value="F:signal peptidase activity"/>
    <property type="evidence" value="ECO:0007669"/>
    <property type="project" value="UniProtKB-EC"/>
</dbReference>
<evidence type="ECO:0000313" key="6">
    <source>
        <dbReference type="Proteomes" id="UP000021369"/>
    </source>
</evidence>
<evidence type="ECO:0000256" key="2">
    <source>
        <dbReference type="ARBA" id="ARBA00009370"/>
    </source>
</evidence>
<dbReference type="InterPro" id="IPR000223">
    <property type="entry name" value="Pept_S26A_signal_pept_1"/>
</dbReference>
<dbReference type="PRINTS" id="PR00727">
    <property type="entry name" value="LEADERPTASE"/>
</dbReference>
<dbReference type="EC" id="3.4.21.89" evidence="3"/>
<comment type="catalytic activity">
    <reaction evidence="3">
        <text>Cleavage of hydrophobic, N-terminal signal or leader sequences from secreted and periplasmic proteins.</text>
        <dbReference type="EC" id="3.4.21.89"/>
    </reaction>
</comment>
<dbReference type="EMBL" id="JEOB01000002">
    <property type="protein sequence ID" value="EXM39577.1"/>
    <property type="molecule type" value="Genomic_DNA"/>
</dbReference>
<protein>
    <recommendedName>
        <fullName evidence="3">Signal peptidase I</fullName>
        <ecNumber evidence="3">3.4.21.89</ecNumber>
    </recommendedName>
</protein>
<evidence type="ECO:0000256" key="1">
    <source>
        <dbReference type="ARBA" id="ARBA00004401"/>
    </source>
</evidence>
<evidence type="ECO:0000259" key="4">
    <source>
        <dbReference type="Pfam" id="PF10502"/>
    </source>
</evidence>
<reference evidence="5 6" key="1">
    <citation type="submission" date="2013-06" db="EMBL/GenBank/DDBJ databases">
        <title>Rumen cellulosomics: divergent fiber-degrading strategies revealed by comparative genome-wide analysis of six Ruminococcal strains.</title>
        <authorList>
            <person name="Dassa B."/>
            <person name="Borovok I."/>
            <person name="Lamed R."/>
            <person name="Flint H."/>
            <person name="Yeoman C.J."/>
            <person name="White B."/>
            <person name="Bayer E.A."/>
        </authorList>
    </citation>
    <scope>NUCLEOTIDE SEQUENCE [LARGE SCALE GENOMIC DNA]</scope>
    <source>
        <strain evidence="5 6">SY3</strain>
    </source>
</reference>
<keyword evidence="3" id="KW-0378">Hydrolase</keyword>
<dbReference type="GO" id="GO:0006465">
    <property type="term" value="P:signal peptide processing"/>
    <property type="evidence" value="ECO:0007669"/>
    <property type="project" value="InterPro"/>
</dbReference>